<organism evidence="1 2">
    <name type="scientific">Mya arenaria</name>
    <name type="common">Soft-shell clam</name>
    <dbReference type="NCBI Taxonomy" id="6604"/>
    <lineage>
        <taxon>Eukaryota</taxon>
        <taxon>Metazoa</taxon>
        <taxon>Spiralia</taxon>
        <taxon>Lophotrochozoa</taxon>
        <taxon>Mollusca</taxon>
        <taxon>Bivalvia</taxon>
        <taxon>Autobranchia</taxon>
        <taxon>Heteroconchia</taxon>
        <taxon>Euheterodonta</taxon>
        <taxon>Imparidentia</taxon>
        <taxon>Neoheterodontei</taxon>
        <taxon>Myida</taxon>
        <taxon>Myoidea</taxon>
        <taxon>Myidae</taxon>
        <taxon>Mya</taxon>
    </lineage>
</organism>
<sequence length="172" mass="20041">MPTARRPWSTQYGEDFNKLKWKTAKNQRPKSVRVTFRPQVCQETSYNTRDGQPAYGGEFPGLEDPLPTSIHDVTVPLTSRLNYTHMQEEYRPLSPDIDVYNPLSSRFLDDNRCMATLYGDNRCMTSLCDDNGCMASVYDDIRYMTSVYEDNRCMTSVYDDNWCMTSVYEDNR</sequence>
<dbReference type="Proteomes" id="UP001164746">
    <property type="component" value="Chromosome 3"/>
</dbReference>
<dbReference type="EMBL" id="CP111014">
    <property type="protein sequence ID" value="WAR00896.1"/>
    <property type="molecule type" value="Genomic_DNA"/>
</dbReference>
<reference evidence="1" key="1">
    <citation type="submission" date="2022-11" db="EMBL/GenBank/DDBJ databases">
        <title>Centuries of genome instability and evolution in soft-shell clam transmissible cancer (bioRxiv).</title>
        <authorList>
            <person name="Hart S.F.M."/>
            <person name="Yonemitsu M.A."/>
            <person name="Giersch R.M."/>
            <person name="Beal B.F."/>
            <person name="Arriagada G."/>
            <person name="Davis B.W."/>
            <person name="Ostrander E.A."/>
            <person name="Goff S.P."/>
            <person name="Metzger M.J."/>
        </authorList>
    </citation>
    <scope>NUCLEOTIDE SEQUENCE</scope>
    <source>
        <strain evidence="1">MELC-2E11</strain>
        <tissue evidence="1">Siphon/mantle</tissue>
    </source>
</reference>
<keyword evidence="2" id="KW-1185">Reference proteome</keyword>
<protein>
    <submittedName>
        <fullName evidence="1">Uncharacterized protein</fullName>
    </submittedName>
</protein>
<proteinExistence type="predicted"/>
<evidence type="ECO:0000313" key="1">
    <source>
        <dbReference type="EMBL" id="WAR00896.1"/>
    </source>
</evidence>
<gene>
    <name evidence="1" type="ORF">MAR_025268</name>
</gene>
<name>A0ABY7E162_MYAAR</name>
<evidence type="ECO:0000313" key="2">
    <source>
        <dbReference type="Proteomes" id="UP001164746"/>
    </source>
</evidence>
<accession>A0ABY7E162</accession>